<keyword evidence="3" id="KW-1185">Reference proteome</keyword>
<evidence type="ECO:0000256" key="1">
    <source>
        <dbReference type="SAM" id="MobiDB-lite"/>
    </source>
</evidence>
<evidence type="ECO:0000313" key="3">
    <source>
        <dbReference type="Proteomes" id="UP000011531"/>
    </source>
</evidence>
<dbReference type="Proteomes" id="UP000011531">
    <property type="component" value="Unassembled WGS sequence"/>
</dbReference>
<protein>
    <submittedName>
        <fullName evidence="2">Uncharacterized protein</fullName>
    </submittedName>
</protein>
<gene>
    <name evidence="2" type="ORF">C492_21280</name>
</gene>
<sequence length="57" mass="6515">MLRDGIDRLREWLAVEDPDGRIGGSGDSIGSPQRRRSPAAERERLEKIAEERRNEDP</sequence>
<reference evidence="2 3" key="1">
    <citation type="journal article" date="2014" name="PLoS Genet.">
        <title>Phylogenetically driven sequencing of extremely halophilic archaea reveals strategies for static and dynamic osmo-response.</title>
        <authorList>
            <person name="Becker E.A."/>
            <person name="Seitzer P.M."/>
            <person name="Tritt A."/>
            <person name="Larsen D."/>
            <person name="Krusor M."/>
            <person name="Yao A.I."/>
            <person name="Wu D."/>
            <person name="Madern D."/>
            <person name="Eisen J.A."/>
            <person name="Darling A.E."/>
            <person name="Facciotti M.T."/>
        </authorList>
    </citation>
    <scope>NUCLEOTIDE SEQUENCE [LARGE SCALE GENOMIC DNA]</scope>
    <source>
        <strain evidence="2 3">DSM 18795</strain>
    </source>
</reference>
<name>L9WNQ2_9EURY</name>
<organism evidence="2 3">
    <name type="scientific">Natronococcus jeotgali DSM 18795</name>
    <dbReference type="NCBI Taxonomy" id="1227498"/>
    <lineage>
        <taxon>Archaea</taxon>
        <taxon>Methanobacteriati</taxon>
        <taxon>Methanobacteriota</taxon>
        <taxon>Stenosarchaea group</taxon>
        <taxon>Halobacteria</taxon>
        <taxon>Halobacteriales</taxon>
        <taxon>Natrialbaceae</taxon>
        <taxon>Natronococcus</taxon>
    </lineage>
</organism>
<comment type="caution">
    <text evidence="2">The sequence shown here is derived from an EMBL/GenBank/DDBJ whole genome shotgun (WGS) entry which is preliminary data.</text>
</comment>
<feature type="region of interest" description="Disordered" evidence="1">
    <location>
        <begin position="16"/>
        <end position="57"/>
    </location>
</feature>
<dbReference type="AlphaFoldDB" id="L9WNQ2"/>
<accession>L9WNQ2</accession>
<dbReference type="RefSeq" id="WP_008427180.1">
    <property type="nucleotide sequence ID" value="NZ_AOIA01000164.1"/>
</dbReference>
<evidence type="ECO:0000313" key="2">
    <source>
        <dbReference type="EMBL" id="ELY51120.1"/>
    </source>
</evidence>
<dbReference type="STRING" id="1227498.C492_21280"/>
<proteinExistence type="predicted"/>
<dbReference type="EMBL" id="AOIA01000164">
    <property type="protein sequence ID" value="ELY51120.1"/>
    <property type="molecule type" value="Genomic_DNA"/>
</dbReference>
<feature type="compositionally biased region" description="Basic and acidic residues" evidence="1">
    <location>
        <begin position="38"/>
        <end position="57"/>
    </location>
</feature>